<evidence type="ECO:0000256" key="4">
    <source>
        <dbReference type="ARBA" id="ARBA00022692"/>
    </source>
</evidence>
<evidence type="ECO:0000313" key="9">
    <source>
        <dbReference type="EMBL" id="XDQ70608.1"/>
    </source>
</evidence>
<proteinExistence type="inferred from homology"/>
<gene>
    <name evidence="9" type="ORF">AB5J54_08810</name>
</gene>
<dbReference type="PIRSF" id="PIRSF002746">
    <property type="entry name" value="Gluconate_transporter"/>
    <property type="match status" value="1"/>
</dbReference>
<feature type="transmembrane region" description="Helical" evidence="8">
    <location>
        <begin position="287"/>
        <end position="309"/>
    </location>
</feature>
<feature type="transmembrane region" description="Helical" evidence="8">
    <location>
        <begin position="321"/>
        <end position="338"/>
    </location>
</feature>
<feature type="transmembrane region" description="Helical" evidence="8">
    <location>
        <begin position="403"/>
        <end position="420"/>
    </location>
</feature>
<dbReference type="GO" id="GO:0005886">
    <property type="term" value="C:plasma membrane"/>
    <property type="evidence" value="ECO:0007669"/>
    <property type="project" value="UniProtKB-SubCell"/>
</dbReference>
<keyword evidence="3" id="KW-1003">Cell membrane</keyword>
<dbReference type="Pfam" id="PF02447">
    <property type="entry name" value="GntP_permease"/>
    <property type="match status" value="1"/>
</dbReference>
<evidence type="ECO:0000256" key="7">
    <source>
        <dbReference type="ARBA" id="ARBA00049663"/>
    </source>
</evidence>
<comment type="subcellular location">
    <subcellularLocation>
        <location evidence="1">Cell membrane</location>
        <topology evidence="1">Multi-pass membrane protein</topology>
    </subcellularLocation>
</comment>
<reference evidence="9" key="1">
    <citation type="submission" date="2024-07" db="EMBL/GenBank/DDBJ databases">
        <authorList>
            <person name="Yu S.T."/>
        </authorList>
    </citation>
    <scope>NUCLEOTIDE SEQUENCE</scope>
    <source>
        <strain evidence="9">R44</strain>
    </source>
</reference>
<name>A0AB39SVZ8_9ACTN</name>
<dbReference type="PANTHER" id="PTHR30354">
    <property type="entry name" value="GNT FAMILY GLUCONATE TRANSPORTER"/>
    <property type="match status" value="1"/>
</dbReference>
<feature type="transmembrane region" description="Helical" evidence="8">
    <location>
        <begin position="119"/>
        <end position="152"/>
    </location>
</feature>
<comment type="similarity">
    <text evidence="7">Belongs to the GntP permease family.</text>
</comment>
<keyword evidence="5 8" id="KW-1133">Transmembrane helix</keyword>
<keyword evidence="2" id="KW-0813">Transport</keyword>
<dbReference type="PANTHER" id="PTHR30354:SF22">
    <property type="entry name" value="HIGH-AFFINITY GLUCONATE TRANSPORTER"/>
    <property type="match status" value="1"/>
</dbReference>
<dbReference type="RefSeq" id="WP_369143327.1">
    <property type="nucleotide sequence ID" value="NZ_CP163444.1"/>
</dbReference>
<feature type="transmembrane region" description="Helical" evidence="8">
    <location>
        <begin position="21"/>
        <end position="41"/>
    </location>
</feature>
<keyword evidence="4 8" id="KW-0812">Transmembrane</keyword>
<organism evidence="9">
    <name type="scientific">Streptomyces sp. R44</name>
    <dbReference type="NCBI Taxonomy" id="3238633"/>
    <lineage>
        <taxon>Bacteria</taxon>
        <taxon>Bacillati</taxon>
        <taxon>Actinomycetota</taxon>
        <taxon>Actinomycetes</taxon>
        <taxon>Kitasatosporales</taxon>
        <taxon>Streptomycetaceae</taxon>
        <taxon>Streptomyces</taxon>
    </lineage>
</organism>
<protein>
    <submittedName>
        <fullName evidence="9">GntP family permease</fullName>
    </submittedName>
</protein>
<evidence type="ECO:0000256" key="2">
    <source>
        <dbReference type="ARBA" id="ARBA00022448"/>
    </source>
</evidence>
<keyword evidence="6 8" id="KW-0472">Membrane</keyword>
<evidence type="ECO:0000256" key="3">
    <source>
        <dbReference type="ARBA" id="ARBA00022475"/>
    </source>
</evidence>
<feature type="transmembrane region" description="Helical" evidence="8">
    <location>
        <begin position="189"/>
        <end position="212"/>
    </location>
</feature>
<evidence type="ECO:0000256" key="5">
    <source>
        <dbReference type="ARBA" id="ARBA00022989"/>
    </source>
</evidence>
<feature type="transmembrane region" description="Helical" evidence="8">
    <location>
        <begin position="47"/>
        <end position="67"/>
    </location>
</feature>
<feature type="transmembrane region" description="Helical" evidence="8">
    <location>
        <begin position="159"/>
        <end position="177"/>
    </location>
</feature>
<dbReference type="AlphaFoldDB" id="A0AB39SVZ8"/>
<evidence type="ECO:0000256" key="8">
    <source>
        <dbReference type="SAM" id="Phobius"/>
    </source>
</evidence>
<evidence type="ECO:0000256" key="6">
    <source>
        <dbReference type="ARBA" id="ARBA00023136"/>
    </source>
</evidence>
<dbReference type="InterPro" id="IPR003474">
    <property type="entry name" value="Glcn_transporter"/>
</dbReference>
<feature type="transmembrane region" description="Helical" evidence="8">
    <location>
        <begin position="79"/>
        <end position="99"/>
    </location>
</feature>
<feature type="transmembrane region" description="Helical" evidence="8">
    <location>
        <begin position="440"/>
        <end position="464"/>
    </location>
</feature>
<dbReference type="EMBL" id="CP163444">
    <property type="protein sequence ID" value="XDQ70608.1"/>
    <property type="molecule type" value="Genomic_DNA"/>
</dbReference>
<feature type="transmembrane region" description="Helical" evidence="8">
    <location>
        <begin position="246"/>
        <end position="267"/>
    </location>
</feature>
<dbReference type="GO" id="GO:0015128">
    <property type="term" value="F:gluconate transmembrane transporter activity"/>
    <property type="evidence" value="ECO:0007669"/>
    <property type="project" value="InterPro"/>
</dbReference>
<evidence type="ECO:0000256" key="1">
    <source>
        <dbReference type="ARBA" id="ARBA00004651"/>
    </source>
</evidence>
<sequence>MTSLSVEILAADAAEPITSAGNAQLGIAVLAGIAVIVLLITKFKLHAFLALTIGSLALGAFAGAPLADTIKSFSTGLGNTVAGVGVLIALGAILGKLLADSGGADQIVDTILAKTGKKAMPWAMVLIASVIGLPLFFEVGIVLLIPVVLMVAKRGNYSLMRIGIPALAGLSVMHGLIPPHPGPLVAIDAVGANLGVTLALGLVVAIPTVIIAGPLFSKYAARWVDIQAPEKMIPTRPSEDLEKRPGFGATVATILLPVVLMLVKALVDIVIDDPENGVQKVTDVIGSPLIALLTAVIVGMFTLGRAAGFTKERLNSTVEKSLAPIAGILLIVGAGGGFKQTLIDIGVGQMILDFSKSWSIPALLLAWLIAVAIRLATGSATVATISAAGLVAPLAEGMSTGEVSLLVLAIGAGSLFFSHVNDAGFWLVKEYFGMNVGQTIKTWSVMETIISVVGIVFVLLLSLVL</sequence>
<dbReference type="NCBIfam" id="TIGR00791">
    <property type="entry name" value="gntP"/>
    <property type="match status" value="1"/>
</dbReference>
<accession>A0AB39SVZ8</accession>
<feature type="transmembrane region" description="Helical" evidence="8">
    <location>
        <begin position="358"/>
        <end position="391"/>
    </location>
</feature>